<dbReference type="GO" id="GO:0031640">
    <property type="term" value="P:killing of cells of another organism"/>
    <property type="evidence" value="ECO:0007669"/>
    <property type="project" value="UniProtKB-KW"/>
</dbReference>
<evidence type="ECO:0000256" key="1">
    <source>
        <dbReference type="ARBA" id="ARBA00006722"/>
    </source>
</evidence>
<dbReference type="InterPro" id="IPR010851">
    <property type="entry name" value="DEFL"/>
</dbReference>
<dbReference type="Pfam" id="PF07333">
    <property type="entry name" value="SLR1-BP"/>
    <property type="match status" value="1"/>
</dbReference>
<dbReference type="EMBL" id="PKPP01007232">
    <property type="protein sequence ID" value="PWA53983.1"/>
    <property type="molecule type" value="Genomic_DNA"/>
</dbReference>
<gene>
    <name evidence="7" type="ORF">CTI12_AA439010</name>
</gene>
<evidence type="ECO:0000256" key="2">
    <source>
        <dbReference type="ARBA" id="ARBA00022529"/>
    </source>
</evidence>
<keyword evidence="6" id="KW-0732">Signal</keyword>
<dbReference type="STRING" id="35608.A0A2U1LYA0"/>
<comment type="caution">
    <text evidence="7">The sequence shown here is derived from an EMBL/GenBank/DDBJ whole genome shotgun (WGS) entry which is preliminary data.</text>
</comment>
<dbReference type="OrthoDB" id="1869961at2759"/>
<organism evidence="7 8">
    <name type="scientific">Artemisia annua</name>
    <name type="common">Sweet wormwood</name>
    <dbReference type="NCBI Taxonomy" id="35608"/>
    <lineage>
        <taxon>Eukaryota</taxon>
        <taxon>Viridiplantae</taxon>
        <taxon>Streptophyta</taxon>
        <taxon>Embryophyta</taxon>
        <taxon>Tracheophyta</taxon>
        <taxon>Spermatophyta</taxon>
        <taxon>Magnoliopsida</taxon>
        <taxon>eudicotyledons</taxon>
        <taxon>Gunneridae</taxon>
        <taxon>Pentapetalae</taxon>
        <taxon>asterids</taxon>
        <taxon>campanulids</taxon>
        <taxon>Asterales</taxon>
        <taxon>Asteraceae</taxon>
        <taxon>Asteroideae</taxon>
        <taxon>Anthemideae</taxon>
        <taxon>Artemisiinae</taxon>
        <taxon>Artemisia</taxon>
    </lineage>
</organism>
<keyword evidence="4" id="KW-0611">Plant defense</keyword>
<accession>A0A2U1LYA0</accession>
<protein>
    <submittedName>
        <fullName evidence="7">WD40/YVTN repeat-like-containing domain-containing protein</fullName>
    </submittedName>
</protein>
<evidence type="ECO:0000256" key="6">
    <source>
        <dbReference type="SAM" id="SignalP"/>
    </source>
</evidence>
<evidence type="ECO:0000313" key="8">
    <source>
        <dbReference type="Proteomes" id="UP000245207"/>
    </source>
</evidence>
<evidence type="ECO:0000256" key="3">
    <source>
        <dbReference type="ARBA" id="ARBA00022577"/>
    </source>
</evidence>
<evidence type="ECO:0000313" key="7">
    <source>
        <dbReference type="EMBL" id="PWA53983.1"/>
    </source>
</evidence>
<proteinExistence type="inferred from homology"/>
<keyword evidence="3" id="KW-0295">Fungicide</keyword>
<evidence type="ECO:0000256" key="5">
    <source>
        <dbReference type="ARBA" id="ARBA00023157"/>
    </source>
</evidence>
<keyword evidence="5" id="KW-1015">Disulfide bond</keyword>
<keyword evidence="8" id="KW-1185">Reference proteome</keyword>
<dbReference type="PANTHER" id="PTHR43991">
    <property type="entry name" value="WD REPEAT PROTEIN (AFU_ORTHOLOGUE AFUA_8G05640)-RELATED"/>
    <property type="match status" value="1"/>
</dbReference>
<feature type="chain" id="PRO_5015402577" evidence="6">
    <location>
        <begin position="25"/>
        <end position="263"/>
    </location>
</feature>
<dbReference type="GO" id="GO:0050832">
    <property type="term" value="P:defense response to fungus"/>
    <property type="evidence" value="ECO:0007669"/>
    <property type="project" value="UniProtKB-KW"/>
</dbReference>
<name>A0A2U1LYA0_ARTAN</name>
<evidence type="ECO:0000256" key="4">
    <source>
        <dbReference type="ARBA" id="ARBA00022821"/>
    </source>
</evidence>
<feature type="signal peptide" evidence="6">
    <location>
        <begin position="1"/>
        <end position="24"/>
    </location>
</feature>
<dbReference type="AlphaFoldDB" id="A0A2U1LYA0"/>
<dbReference type="Proteomes" id="UP000245207">
    <property type="component" value="Unassembled WGS sequence"/>
</dbReference>
<keyword evidence="2" id="KW-0929">Antimicrobial</keyword>
<comment type="similarity">
    <text evidence="1">Belongs to the DEFL family.</text>
</comment>
<sequence length="263" mass="29472">MAKCTNFCFLLLFVIIVGVSMVQGIQRCTDILNPNDCNLPGCRKQCFEKHNGNGMCQFSGIDDNIPTHVTGLRDIQGILWERLNIIRESYGLTRLAQYRNYENILLPGDVVDKKCNQTSKGGNCYEFFYNTRSVKPTILHFQHSNTIRTVGGSIRPKIRREIRIFCRAAFEGHALSRPPMIEGAHNKARATATRSSQQGQKCCILLNGILASCKRAAMTTNRPDLSVVDGAGQHPTQLFHCSIAYRIIKIPLVKASSGHKKYK</sequence>
<reference evidence="7 8" key="1">
    <citation type="journal article" date="2018" name="Mol. Plant">
        <title>The genome of Artemisia annua provides insight into the evolution of Asteraceae family and artemisinin biosynthesis.</title>
        <authorList>
            <person name="Shen Q."/>
            <person name="Zhang L."/>
            <person name="Liao Z."/>
            <person name="Wang S."/>
            <person name="Yan T."/>
            <person name="Shi P."/>
            <person name="Liu M."/>
            <person name="Fu X."/>
            <person name="Pan Q."/>
            <person name="Wang Y."/>
            <person name="Lv Z."/>
            <person name="Lu X."/>
            <person name="Zhang F."/>
            <person name="Jiang W."/>
            <person name="Ma Y."/>
            <person name="Chen M."/>
            <person name="Hao X."/>
            <person name="Li L."/>
            <person name="Tang Y."/>
            <person name="Lv G."/>
            <person name="Zhou Y."/>
            <person name="Sun X."/>
            <person name="Brodelius P.E."/>
            <person name="Rose J.K.C."/>
            <person name="Tang K."/>
        </authorList>
    </citation>
    <scope>NUCLEOTIDE SEQUENCE [LARGE SCALE GENOMIC DNA]</scope>
    <source>
        <strain evidence="8">cv. Huhao1</strain>
        <tissue evidence="7">Leaf</tissue>
    </source>
</reference>
<dbReference type="PANTHER" id="PTHR43991:SF21">
    <property type="entry name" value="GAMYB-BINDING PROTEIN"/>
    <property type="match status" value="1"/>
</dbReference>